<comment type="caution">
    <text evidence="1">The sequence shown here is derived from an EMBL/GenBank/DDBJ whole genome shotgun (WGS) entry which is preliminary data.</text>
</comment>
<organism evidence="1 2">
    <name type="scientific">Chiloscyllium punctatum</name>
    <name type="common">Brownbanded bambooshark</name>
    <name type="synonym">Hemiscyllium punctatum</name>
    <dbReference type="NCBI Taxonomy" id="137246"/>
    <lineage>
        <taxon>Eukaryota</taxon>
        <taxon>Metazoa</taxon>
        <taxon>Chordata</taxon>
        <taxon>Craniata</taxon>
        <taxon>Vertebrata</taxon>
        <taxon>Chondrichthyes</taxon>
        <taxon>Elasmobranchii</taxon>
        <taxon>Galeomorphii</taxon>
        <taxon>Galeoidea</taxon>
        <taxon>Orectolobiformes</taxon>
        <taxon>Hemiscylliidae</taxon>
        <taxon>Chiloscyllium</taxon>
    </lineage>
</organism>
<keyword evidence="2" id="KW-1185">Reference proteome</keyword>
<name>A0A401SGN8_CHIPU</name>
<accession>A0A401SGN8</accession>
<dbReference type="AlphaFoldDB" id="A0A401SGN8"/>
<evidence type="ECO:0000313" key="1">
    <source>
        <dbReference type="EMBL" id="GCC29544.1"/>
    </source>
</evidence>
<dbReference type="EMBL" id="BEZZ01000255">
    <property type="protein sequence ID" value="GCC29544.1"/>
    <property type="molecule type" value="Genomic_DNA"/>
</dbReference>
<evidence type="ECO:0000313" key="2">
    <source>
        <dbReference type="Proteomes" id="UP000287033"/>
    </source>
</evidence>
<proteinExistence type="predicted"/>
<gene>
    <name evidence="1" type="ORF">chiPu_0007986</name>
</gene>
<sequence length="124" mass="13899">MIDMQRHRFGTGSRVLIYPIAWYIKGIVGTAVELRKVYFQRLGVYFKASGSSLRTGLVSMCITKLEFHFHCSQSERHPTPEQLTHPQQRPIAQLGSARLSSDATLATKQHHNGAFVTKNQTAAS</sequence>
<protein>
    <submittedName>
        <fullName evidence="1">Uncharacterized protein</fullName>
    </submittedName>
</protein>
<dbReference type="Proteomes" id="UP000287033">
    <property type="component" value="Unassembled WGS sequence"/>
</dbReference>
<reference evidence="1 2" key="1">
    <citation type="journal article" date="2018" name="Nat. Ecol. Evol.">
        <title>Shark genomes provide insights into elasmobranch evolution and the origin of vertebrates.</title>
        <authorList>
            <person name="Hara Y"/>
            <person name="Yamaguchi K"/>
            <person name="Onimaru K"/>
            <person name="Kadota M"/>
            <person name="Koyanagi M"/>
            <person name="Keeley SD"/>
            <person name="Tatsumi K"/>
            <person name="Tanaka K"/>
            <person name="Motone F"/>
            <person name="Kageyama Y"/>
            <person name="Nozu R"/>
            <person name="Adachi N"/>
            <person name="Nishimura O"/>
            <person name="Nakagawa R"/>
            <person name="Tanegashima C"/>
            <person name="Kiyatake I"/>
            <person name="Matsumoto R"/>
            <person name="Murakumo K"/>
            <person name="Nishida K"/>
            <person name="Terakita A"/>
            <person name="Kuratani S"/>
            <person name="Sato K"/>
            <person name="Hyodo S Kuraku.S."/>
        </authorList>
    </citation>
    <scope>NUCLEOTIDE SEQUENCE [LARGE SCALE GENOMIC DNA]</scope>
</reference>